<dbReference type="Proteomes" id="UP000023152">
    <property type="component" value="Unassembled WGS sequence"/>
</dbReference>
<dbReference type="EMBL" id="ASPP01018972">
    <property type="protein sequence ID" value="ETO15590.1"/>
    <property type="molecule type" value="Genomic_DNA"/>
</dbReference>
<evidence type="ECO:0000313" key="1">
    <source>
        <dbReference type="EMBL" id="ETO15590.1"/>
    </source>
</evidence>
<reference evidence="1 2" key="1">
    <citation type="journal article" date="2013" name="Curr. Biol.">
        <title>The Genome of the Foraminiferan Reticulomyxa filosa.</title>
        <authorList>
            <person name="Glockner G."/>
            <person name="Hulsmann N."/>
            <person name="Schleicher M."/>
            <person name="Noegel A.A."/>
            <person name="Eichinger L."/>
            <person name="Gallinger C."/>
            <person name="Pawlowski J."/>
            <person name="Sierra R."/>
            <person name="Euteneuer U."/>
            <person name="Pillet L."/>
            <person name="Moustafa A."/>
            <person name="Platzer M."/>
            <person name="Groth M."/>
            <person name="Szafranski K."/>
            <person name="Schliwa M."/>
        </authorList>
    </citation>
    <scope>NUCLEOTIDE SEQUENCE [LARGE SCALE GENOMIC DNA]</scope>
</reference>
<gene>
    <name evidence="1" type="ORF">RFI_21774</name>
</gene>
<organism evidence="1 2">
    <name type="scientific">Reticulomyxa filosa</name>
    <dbReference type="NCBI Taxonomy" id="46433"/>
    <lineage>
        <taxon>Eukaryota</taxon>
        <taxon>Sar</taxon>
        <taxon>Rhizaria</taxon>
        <taxon>Retaria</taxon>
        <taxon>Foraminifera</taxon>
        <taxon>Monothalamids</taxon>
        <taxon>Reticulomyxidae</taxon>
        <taxon>Reticulomyxa</taxon>
    </lineage>
</organism>
<dbReference type="AlphaFoldDB" id="X6MR59"/>
<name>X6MR59_RETFI</name>
<accession>X6MR59</accession>
<keyword evidence="2" id="KW-1185">Reference proteome</keyword>
<comment type="caution">
    <text evidence="1">The sequence shown here is derived from an EMBL/GenBank/DDBJ whole genome shotgun (WGS) entry which is preliminary data.</text>
</comment>
<evidence type="ECO:0000313" key="2">
    <source>
        <dbReference type="Proteomes" id="UP000023152"/>
    </source>
</evidence>
<sequence length="319" mass="36383">MSFTKQFVVCCEIKWKTVWVGMTYTFCVICLSNDSREENFGNFKMSGSKAYTIPSTDITASQFGNLKLAPMNVEVKENEKQEEKGKMTQTGATVWDGPLSRYNTFVSTKTPEECMKGIEKSVTKLEQDQCVDWEIEEYNAFGRMYHGLDVSEFLINVYKSSDNQYKSVIEIRRSSGDTFVHDEFFRQIAKSLEDEGILEHKDDDPKVDFSLSLTLEPLSLDSLTQLDTSLFQDLTCNDAMSGDETSISDLTDTTSTEQLGDELIDVVTDRTSYQDVFRHSSGVLCQELKTNSQLLLYVTTQKIFLRDCLNLWPTIFMTL</sequence>
<protein>
    <submittedName>
        <fullName evidence="1">Uncharacterized protein</fullName>
    </submittedName>
</protein>
<proteinExistence type="predicted"/>